<organism evidence="2 3">
    <name type="scientific">Taxus chinensis</name>
    <name type="common">Chinese yew</name>
    <name type="synonym">Taxus wallichiana var. chinensis</name>
    <dbReference type="NCBI Taxonomy" id="29808"/>
    <lineage>
        <taxon>Eukaryota</taxon>
        <taxon>Viridiplantae</taxon>
        <taxon>Streptophyta</taxon>
        <taxon>Embryophyta</taxon>
        <taxon>Tracheophyta</taxon>
        <taxon>Spermatophyta</taxon>
        <taxon>Pinopsida</taxon>
        <taxon>Pinidae</taxon>
        <taxon>Conifers II</taxon>
        <taxon>Cupressales</taxon>
        <taxon>Taxaceae</taxon>
        <taxon>Taxus</taxon>
    </lineage>
</organism>
<evidence type="ECO:0000313" key="3">
    <source>
        <dbReference type="Proteomes" id="UP000824469"/>
    </source>
</evidence>
<protein>
    <submittedName>
        <fullName evidence="2">Uncharacterized protein</fullName>
    </submittedName>
</protein>
<feature type="non-terminal residue" evidence="2">
    <location>
        <position position="1"/>
    </location>
</feature>
<comment type="caution">
    <text evidence="2">The sequence shown here is derived from an EMBL/GenBank/DDBJ whole genome shotgun (WGS) entry which is preliminary data.</text>
</comment>
<reference evidence="2 3" key="1">
    <citation type="journal article" date="2021" name="Nat. Plants">
        <title>The Taxus genome provides insights into paclitaxel biosynthesis.</title>
        <authorList>
            <person name="Xiong X."/>
            <person name="Gou J."/>
            <person name="Liao Q."/>
            <person name="Li Y."/>
            <person name="Zhou Q."/>
            <person name="Bi G."/>
            <person name="Li C."/>
            <person name="Du R."/>
            <person name="Wang X."/>
            <person name="Sun T."/>
            <person name="Guo L."/>
            <person name="Liang H."/>
            <person name="Lu P."/>
            <person name="Wu Y."/>
            <person name="Zhang Z."/>
            <person name="Ro D.K."/>
            <person name="Shang Y."/>
            <person name="Huang S."/>
            <person name="Yan J."/>
        </authorList>
    </citation>
    <scope>NUCLEOTIDE SEQUENCE [LARGE SCALE GENOMIC DNA]</scope>
    <source>
        <strain evidence="2">Ta-2019</strain>
    </source>
</reference>
<feature type="compositionally biased region" description="Basic and acidic residues" evidence="1">
    <location>
        <begin position="51"/>
        <end position="60"/>
    </location>
</feature>
<feature type="compositionally biased region" description="Acidic residues" evidence="1">
    <location>
        <begin position="27"/>
        <end position="40"/>
    </location>
</feature>
<sequence length="60" mass="6886">KKKRVDEEADLEVTDSLEKYMGGRGDESEEDDGEEDEPEKDQDPQVFSVYESKEESGDEK</sequence>
<dbReference type="Proteomes" id="UP000824469">
    <property type="component" value="Unassembled WGS sequence"/>
</dbReference>
<feature type="region of interest" description="Disordered" evidence="1">
    <location>
        <begin position="1"/>
        <end position="60"/>
    </location>
</feature>
<keyword evidence="3" id="KW-1185">Reference proteome</keyword>
<accession>A0AA38FWJ9</accession>
<gene>
    <name evidence="2" type="ORF">KI387_044708</name>
</gene>
<name>A0AA38FWJ9_TAXCH</name>
<dbReference type="EMBL" id="JAHRHJ020000007">
    <property type="protein sequence ID" value="KAH9310303.1"/>
    <property type="molecule type" value="Genomic_DNA"/>
</dbReference>
<proteinExistence type="predicted"/>
<dbReference type="AlphaFoldDB" id="A0AA38FWJ9"/>
<evidence type="ECO:0000313" key="2">
    <source>
        <dbReference type="EMBL" id="KAH9310303.1"/>
    </source>
</evidence>
<evidence type="ECO:0000256" key="1">
    <source>
        <dbReference type="SAM" id="MobiDB-lite"/>
    </source>
</evidence>